<feature type="binding site" evidence="5">
    <location>
        <position position="219"/>
    </location>
    <ligand>
        <name>a divalent metal cation</name>
        <dbReference type="ChEBI" id="CHEBI:60240"/>
        <label>1</label>
    </ligand>
</feature>
<gene>
    <name evidence="6" type="ORF">C7457_0207</name>
</gene>
<dbReference type="EMBL" id="RBIE01000001">
    <property type="protein sequence ID" value="RKQ63339.1"/>
    <property type="molecule type" value="Genomic_DNA"/>
</dbReference>
<feature type="binding site" evidence="5">
    <location>
        <position position="104"/>
    </location>
    <ligand>
        <name>a divalent metal cation</name>
        <dbReference type="ChEBI" id="CHEBI:60240"/>
        <label>1</label>
    </ligand>
</feature>
<keyword evidence="7" id="KW-1185">Reference proteome</keyword>
<dbReference type="Pfam" id="PF01784">
    <property type="entry name" value="DUF34_NIF3"/>
    <property type="match status" value="1"/>
</dbReference>
<dbReference type="NCBIfam" id="TIGR00486">
    <property type="entry name" value="YbgI_SA1388"/>
    <property type="match status" value="1"/>
</dbReference>
<dbReference type="GO" id="GO:0005737">
    <property type="term" value="C:cytoplasm"/>
    <property type="evidence" value="ECO:0007669"/>
    <property type="project" value="TreeGrafter"/>
</dbReference>
<feature type="binding site" evidence="5">
    <location>
        <position position="223"/>
    </location>
    <ligand>
        <name>a divalent metal cation</name>
        <dbReference type="ChEBI" id="CHEBI:60240"/>
        <label>1</label>
    </ligand>
</feature>
<dbReference type="PANTHER" id="PTHR13799">
    <property type="entry name" value="NGG1 INTERACTING FACTOR 3"/>
    <property type="match status" value="1"/>
</dbReference>
<name>A0A420W7R0_9BACT</name>
<proteinExistence type="inferred from homology"/>
<evidence type="ECO:0000256" key="1">
    <source>
        <dbReference type="ARBA" id="ARBA00006964"/>
    </source>
</evidence>
<evidence type="ECO:0000256" key="3">
    <source>
        <dbReference type="ARBA" id="ARBA00022112"/>
    </source>
</evidence>
<dbReference type="InterPro" id="IPR036069">
    <property type="entry name" value="DUF34/NIF3_sf"/>
</dbReference>
<evidence type="ECO:0000256" key="5">
    <source>
        <dbReference type="PIRSR" id="PIRSR602678-1"/>
    </source>
</evidence>
<organism evidence="6 7">
    <name type="scientific">Thermovibrio guaymasensis</name>
    <dbReference type="NCBI Taxonomy" id="240167"/>
    <lineage>
        <taxon>Bacteria</taxon>
        <taxon>Pseudomonadati</taxon>
        <taxon>Aquificota</taxon>
        <taxon>Aquificia</taxon>
        <taxon>Desulfurobacteriales</taxon>
        <taxon>Desulfurobacteriaceae</taxon>
        <taxon>Thermovibrio</taxon>
    </lineage>
</organism>
<dbReference type="OrthoDB" id="9792792at2"/>
<dbReference type="PANTHER" id="PTHR13799:SF14">
    <property type="entry name" value="GTP CYCLOHYDROLASE 1 TYPE 2 HOMOLOG"/>
    <property type="match status" value="1"/>
</dbReference>
<evidence type="ECO:0000313" key="7">
    <source>
        <dbReference type="Proteomes" id="UP000280881"/>
    </source>
</evidence>
<keyword evidence="4 5" id="KW-0479">Metal-binding</keyword>
<dbReference type="InterPro" id="IPR002678">
    <property type="entry name" value="DUF34/NIF3"/>
</dbReference>
<dbReference type="RefSeq" id="WP_121169578.1">
    <property type="nucleotide sequence ID" value="NZ_RBIE01000001.1"/>
</dbReference>
<comment type="similarity">
    <text evidence="1">Belongs to the GTP cyclohydrolase I type 2/NIF3 family.</text>
</comment>
<dbReference type="Gene3D" id="3.40.1390.30">
    <property type="entry name" value="NIF3 (NGG1p interacting factor 3)-like"/>
    <property type="match status" value="2"/>
</dbReference>
<dbReference type="AlphaFoldDB" id="A0A420W7R0"/>
<protein>
    <recommendedName>
        <fullName evidence="3">GTP cyclohydrolase 1 type 2 homolog</fullName>
    </recommendedName>
</protein>
<dbReference type="GO" id="GO:0046872">
    <property type="term" value="F:metal ion binding"/>
    <property type="evidence" value="ECO:0007669"/>
    <property type="project" value="UniProtKB-KW"/>
</dbReference>
<evidence type="ECO:0000256" key="2">
    <source>
        <dbReference type="ARBA" id="ARBA00011643"/>
    </source>
</evidence>
<evidence type="ECO:0000313" key="6">
    <source>
        <dbReference type="EMBL" id="RKQ63339.1"/>
    </source>
</evidence>
<reference evidence="6 7" key="1">
    <citation type="submission" date="2018-10" db="EMBL/GenBank/DDBJ databases">
        <title>Genomic Encyclopedia of Type Strains, Phase IV (KMG-IV): sequencing the most valuable type-strain genomes for metagenomic binning, comparative biology and taxonomic classification.</title>
        <authorList>
            <person name="Goeker M."/>
        </authorList>
    </citation>
    <scope>NUCLEOTIDE SEQUENCE [LARGE SCALE GENOMIC DNA]</scope>
    <source>
        <strain evidence="6 7">DSM 15521</strain>
    </source>
</reference>
<dbReference type="SUPFAM" id="SSF102705">
    <property type="entry name" value="NIF3 (NGG1p interacting factor 3)-like"/>
    <property type="match status" value="1"/>
</dbReference>
<comment type="caution">
    <text evidence="6">The sequence shown here is derived from an EMBL/GenBank/DDBJ whole genome shotgun (WGS) entry which is preliminary data.</text>
</comment>
<feature type="binding site" evidence="5">
    <location>
        <position position="65"/>
    </location>
    <ligand>
        <name>a divalent metal cation</name>
        <dbReference type="ChEBI" id="CHEBI:60240"/>
        <label>1</label>
    </ligand>
</feature>
<sequence>MVKLKEIKDFLESLVPLSAQDTWDNSGLQVGWEEAEVKTVGFALTVSRSVIEEAVSKGVDLIITHHPLTISGVKSFVPDVYPSLLYLELIKRGISVYSLHTNLDVSPYGPTRFIADEIGLKGEPIVERPPYGVLGLLREPLTQKELLEKLVSFLPTDVFRTVNYKPTEKVEKVAVCSGSGASFIDLVYKRVQVYITGDVKYHDAMKALDLGLTIFDMGHFGTERLFFVSLKKVLLEAFPSLDYLILNEKSPFEVVRDVE</sequence>
<evidence type="ECO:0000256" key="4">
    <source>
        <dbReference type="ARBA" id="ARBA00022723"/>
    </source>
</evidence>
<accession>A0A420W7R0</accession>
<comment type="subunit">
    <text evidence="2">Homohexamer.</text>
</comment>
<dbReference type="FunFam" id="3.40.1390.30:FF:000001">
    <property type="entry name" value="GTP cyclohydrolase 1 type 2"/>
    <property type="match status" value="1"/>
</dbReference>
<dbReference type="Proteomes" id="UP000280881">
    <property type="component" value="Unassembled WGS sequence"/>
</dbReference>
<feature type="binding site" evidence="5">
    <location>
        <position position="66"/>
    </location>
    <ligand>
        <name>a divalent metal cation</name>
        <dbReference type="ChEBI" id="CHEBI:60240"/>
        <label>1</label>
    </ligand>
</feature>